<dbReference type="AlphaFoldDB" id="A0A1H7UA48"/>
<dbReference type="Proteomes" id="UP000198521">
    <property type="component" value="Unassembled WGS sequence"/>
</dbReference>
<dbReference type="OrthoDB" id="102112at2"/>
<feature type="transmembrane region" description="Helical" evidence="1">
    <location>
        <begin position="66"/>
        <end position="85"/>
    </location>
</feature>
<dbReference type="EMBL" id="FOAB01000007">
    <property type="protein sequence ID" value="SEL93679.1"/>
    <property type="molecule type" value="Genomic_DNA"/>
</dbReference>
<accession>A0A1H7UA48</accession>
<feature type="transmembrane region" description="Helical" evidence="1">
    <location>
        <begin position="7"/>
        <end position="27"/>
    </location>
</feature>
<gene>
    <name evidence="2" type="ORF">SAMN04487910_3642</name>
</gene>
<dbReference type="STRING" id="1038014.SAMN04487910_3642"/>
<reference evidence="2 3" key="1">
    <citation type="submission" date="2016-10" db="EMBL/GenBank/DDBJ databases">
        <authorList>
            <person name="de Groot N.N."/>
        </authorList>
    </citation>
    <scope>NUCLEOTIDE SEQUENCE [LARGE SCALE GENOMIC DNA]</scope>
    <source>
        <strain evidence="2 3">DSM 25232</strain>
    </source>
</reference>
<proteinExistence type="predicted"/>
<keyword evidence="1" id="KW-1133">Transmembrane helix</keyword>
<keyword evidence="1" id="KW-0812">Transmembrane</keyword>
<keyword evidence="1" id="KW-0472">Membrane</keyword>
<organism evidence="2 3">
    <name type="scientific">Aquimarina amphilecti</name>
    <dbReference type="NCBI Taxonomy" id="1038014"/>
    <lineage>
        <taxon>Bacteria</taxon>
        <taxon>Pseudomonadati</taxon>
        <taxon>Bacteroidota</taxon>
        <taxon>Flavobacteriia</taxon>
        <taxon>Flavobacteriales</taxon>
        <taxon>Flavobacteriaceae</taxon>
        <taxon>Aquimarina</taxon>
    </lineage>
</organism>
<evidence type="ECO:0000313" key="3">
    <source>
        <dbReference type="Proteomes" id="UP000198521"/>
    </source>
</evidence>
<name>A0A1H7UA48_AQUAM</name>
<feature type="transmembrane region" description="Helical" evidence="1">
    <location>
        <begin position="116"/>
        <end position="133"/>
    </location>
</feature>
<sequence length="187" mass="21203">MKSKIFYYIELAARWYVFVLITIYGSGKLLGGQFYRRGNLPDEISNIPLVEVEGFDLAWTFMGYSYSYILFIGVSQLLGALLLLFGKTKLLGVFILIPILLNIIVFDAVFFDTYGAMASAVLYFCLLLLVLFLNKDKIAKVVSVIMDFKSNAEGKSRINRLKIVGYVFLLMVLFFGIDQLFVNLLGH</sequence>
<protein>
    <submittedName>
        <fullName evidence="2">DoxX-like family protein</fullName>
    </submittedName>
</protein>
<dbReference type="RefSeq" id="WP_091411092.1">
    <property type="nucleotide sequence ID" value="NZ_FOAB01000007.1"/>
</dbReference>
<feature type="transmembrane region" description="Helical" evidence="1">
    <location>
        <begin position="163"/>
        <end position="182"/>
    </location>
</feature>
<feature type="transmembrane region" description="Helical" evidence="1">
    <location>
        <begin position="90"/>
        <end position="110"/>
    </location>
</feature>
<keyword evidence="3" id="KW-1185">Reference proteome</keyword>
<evidence type="ECO:0000256" key="1">
    <source>
        <dbReference type="SAM" id="Phobius"/>
    </source>
</evidence>
<evidence type="ECO:0000313" key="2">
    <source>
        <dbReference type="EMBL" id="SEL93679.1"/>
    </source>
</evidence>